<evidence type="ECO:0000256" key="4">
    <source>
        <dbReference type="ARBA" id="ARBA00023251"/>
    </source>
</evidence>
<evidence type="ECO:0000313" key="7">
    <source>
        <dbReference type="Proteomes" id="UP000321812"/>
    </source>
</evidence>
<evidence type="ECO:0000256" key="5">
    <source>
        <dbReference type="SAM" id="SignalP"/>
    </source>
</evidence>
<feature type="chain" id="PRO_5028116231" description="beta-lactamase" evidence="5">
    <location>
        <begin position="26"/>
        <end position="136"/>
    </location>
</feature>
<dbReference type="SMART" id="SM00671">
    <property type="entry name" value="SEL1"/>
    <property type="match status" value="1"/>
</dbReference>
<name>A0A562XIK3_CAMHY</name>
<reference evidence="6 7" key="1">
    <citation type="submission" date="2019-07" db="EMBL/GenBank/DDBJ databases">
        <title>Rapid identification of Enteric Bacteria from Whole Genome Sequences (WGS) using Average Nucleotide Identity (ANI).</title>
        <authorList>
            <person name="Lane C."/>
        </authorList>
    </citation>
    <scope>NUCLEOTIDE SEQUENCE [LARGE SCALE GENOMIC DNA]</scope>
    <source>
        <strain evidence="6 7">D2411</strain>
    </source>
</reference>
<dbReference type="Pfam" id="PF08238">
    <property type="entry name" value="Sel1"/>
    <property type="match status" value="1"/>
</dbReference>
<keyword evidence="3" id="KW-1015">Disulfide bond</keyword>
<dbReference type="GO" id="GO:0008800">
    <property type="term" value="F:beta-lactamase activity"/>
    <property type="evidence" value="ECO:0007669"/>
    <property type="project" value="UniProtKB-EC"/>
</dbReference>
<keyword evidence="4" id="KW-0046">Antibiotic resistance</keyword>
<dbReference type="InterPro" id="IPR006597">
    <property type="entry name" value="Sel1-like"/>
</dbReference>
<dbReference type="GO" id="GO:0046677">
    <property type="term" value="P:response to antibiotic"/>
    <property type="evidence" value="ECO:0007669"/>
    <property type="project" value="UniProtKB-KW"/>
</dbReference>
<dbReference type="RefSeq" id="WP_111971409.1">
    <property type="nucleotide sequence ID" value="NZ_VOAP01000009.1"/>
</dbReference>
<evidence type="ECO:0000256" key="2">
    <source>
        <dbReference type="ARBA" id="ARBA00012865"/>
    </source>
</evidence>
<comment type="caution">
    <text evidence="6">The sequence shown here is derived from an EMBL/GenBank/DDBJ whole genome shotgun (WGS) entry which is preliminary data.</text>
</comment>
<dbReference type="Proteomes" id="UP000321812">
    <property type="component" value="Unassembled WGS sequence"/>
</dbReference>
<accession>A0A562XIK3</accession>
<dbReference type="AlphaFoldDB" id="A0A562XIK3"/>
<evidence type="ECO:0000256" key="3">
    <source>
        <dbReference type="ARBA" id="ARBA00023157"/>
    </source>
</evidence>
<comment type="catalytic activity">
    <reaction evidence="1">
        <text>a beta-lactam + H2O = a substituted beta-amino acid</text>
        <dbReference type="Rhea" id="RHEA:20401"/>
        <dbReference type="ChEBI" id="CHEBI:15377"/>
        <dbReference type="ChEBI" id="CHEBI:35627"/>
        <dbReference type="ChEBI" id="CHEBI:140347"/>
        <dbReference type="EC" id="3.5.2.6"/>
    </reaction>
</comment>
<dbReference type="SUPFAM" id="SSF81901">
    <property type="entry name" value="HCP-like"/>
    <property type="match status" value="1"/>
</dbReference>
<sequence>MKKTIFSISALFVFVLLGCSATKNSTLVKNDTLGSSDTLLQTTKDKLTNDCKAGDKVSCKKLGDYFYDQAKYGDAANVYDYTCAKFWYIPACLRLAYMFKNGTGVEKNESIARDIYKRACYNGDKNSCDLAKNLKP</sequence>
<proteinExistence type="predicted"/>
<dbReference type="EMBL" id="VOAP01000009">
    <property type="protein sequence ID" value="TWO21968.1"/>
    <property type="molecule type" value="Genomic_DNA"/>
</dbReference>
<dbReference type="Gene3D" id="1.25.40.10">
    <property type="entry name" value="Tetratricopeptide repeat domain"/>
    <property type="match status" value="1"/>
</dbReference>
<dbReference type="InterPro" id="IPR011990">
    <property type="entry name" value="TPR-like_helical_dom_sf"/>
</dbReference>
<dbReference type="EC" id="3.5.2.6" evidence="2"/>
<gene>
    <name evidence="6" type="ORF">YZ82_02995</name>
</gene>
<feature type="signal peptide" evidence="5">
    <location>
        <begin position="1"/>
        <end position="25"/>
    </location>
</feature>
<dbReference type="PROSITE" id="PS51257">
    <property type="entry name" value="PROKAR_LIPOPROTEIN"/>
    <property type="match status" value="1"/>
</dbReference>
<evidence type="ECO:0000313" key="6">
    <source>
        <dbReference type="EMBL" id="TWO21968.1"/>
    </source>
</evidence>
<evidence type="ECO:0000256" key="1">
    <source>
        <dbReference type="ARBA" id="ARBA00001526"/>
    </source>
</evidence>
<keyword evidence="5" id="KW-0732">Signal</keyword>
<organism evidence="6 7">
    <name type="scientific">Campylobacter hyointestinalis</name>
    <dbReference type="NCBI Taxonomy" id="198"/>
    <lineage>
        <taxon>Bacteria</taxon>
        <taxon>Pseudomonadati</taxon>
        <taxon>Campylobacterota</taxon>
        <taxon>Epsilonproteobacteria</taxon>
        <taxon>Campylobacterales</taxon>
        <taxon>Campylobacteraceae</taxon>
        <taxon>Campylobacter</taxon>
    </lineage>
</organism>
<protein>
    <recommendedName>
        <fullName evidence="2">beta-lactamase</fullName>
        <ecNumber evidence="2">3.5.2.6</ecNumber>
    </recommendedName>
</protein>